<dbReference type="EC" id="5.2.1.8" evidence="4"/>
<dbReference type="Proteomes" id="UP000225706">
    <property type="component" value="Unassembled WGS sequence"/>
</dbReference>
<comment type="function">
    <text evidence="4">PPIases accelerate the folding of proteins. It catalyzes the cis-trans isomerization of proline imidic peptide bonds in oligopeptides.</text>
</comment>
<dbReference type="InterPro" id="IPR002130">
    <property type="entry name" value="Cyclophilin-type_PPIase_dom"/>
</dbReference>
<evidence type="ECO:0000256" key="3">
    <source>
        <dbReference type="ARBA" id="ARBA00023235"/>
    </source>
</evidence>
<comment type="catalytic activity">
    <reaction evidence="1 4">
        <text>[protein]-peptidylproline (omega=180) = [protein]-peptidylproline (omega=0)</text>
        <dbReference type="Rhea" id="RHEA:16237"/>
        <dbReference type="Rhea" id="RHEA-COMP:10747"/>
        <dbReference type="Rhea" id="RHEA-COMP:10748"/>
        <dbReference type="ChEBI" id="CHEBI:83833"/>
        <dbReference type="ChEBI" id="CHEBI:83834"/>
        <dbReference type="EC" id="5.2.1.8"/>
    </reaction>
</comment>
<keyword evidence="4" id="KW-0732">Signal</keyword>
<dbReference type="GO" id="GO:0005737">
    <property type="term" value="C:cytoplasm"/>
    <property type="evidence" value="ECO:0007669"/>
    <property type="project" value="TreeGrafter"/>
</dbReference>
<feature type="chain" id="PRO_5011830756" description="Peptidyl-prolyl cis-trans isomerase" evidence="4">
    <location>
        <begin position="17"/>
        <end position="203"/>
    </location>
</feature>
<proteinExistence type="inferred from homology"/>
<comment type="caution">
    <text evidence="6">The sequence shown here is derived from an EMBL/GenBank/DDBJ whole genome shotgun (WGS) entry which is preliminary data.</text>
</comment>
<keyword evidence="7" id="KW-1185">Reference proteome</keyword>
<dbReference type="PIRSF" id="PIRSF001467">
    <property type="entry name" value="Peptidylpro_ismrse"/>
    <property type="match status" value="1"/>
</dbReference>
<dbReference type="PROSITE" id="PS00170">
    <property type="entry name" value="CSA_PPIASE_1"/>
    <property type="match status" value="1"/>
</dbReference>
<feature type="domain" description="PPIase cyclophilin-type" evidence="5">
    <location>
        <begin position="29"/>
        <end position="186"/>
    </location>
</feature>
<dbReference type="SUPFAM" id="SSF50891">
    <property type="entry name" value="Cyclophilin-like"/>
    <property type="match status" value="1"/>
</dbReference>
<evidence type="ECO:0000256" key="4">
    <source>
        <dbReference type="RuleBase" id="RU363019"/>
    </source>
</evidence>
<dbReference type="GO" id="GO:0003755">
    <property type="term" value="F:peptidyl-prolyl cis-trans isomerase activity"/>
    <property type="evidence" value="ECO:0007669"/>
    <property type="project" value="UniProtKB-UniRule"/>
</dbReference>
<sequence length="203" mass="22279">MISFILAVCFVNTLSASTDSDALVTSKAYLDISIGDKNAGRIVIGLFGKTTPKTVKNFEALASHEFGYGYKGATFHRVIRDFMIQGGDFSNRDGSGSKSIYGKYFDDENFILKHYGPGWVCMANAGKDTNGSQFYITTVKTSWLDGKHTCFGKVLQGMKVVKEIEGLNTDEKDQPHQTVVITDSGLEEGFKWPFQVSKLGVTA</sequence>
<keyword evidence="3 4" id="KW-0413">Isomerase</keyword>
<name>A0A2B4SYR2_STYPI</name>
<dbReference type="PRINTS" id="PR00153">
    <property type="entry name" value="CSAPPISMRASE"/>
</dbReference>
<evidence type="ECO:0000256" key="1">
    <source>
        <dbReference type="ARBA" id="ARBA00000971"/>
    </source>
</evidence>
<dbReference type="Gene3D" id="2.40.100.10">
    <property type="entry name" value="Cyclophilin-like"/>
    <property type="match status" value="1"/>
</dbReference>
<feature type="signal peptide" evidence="4">
    <location>
        <begin position="1"/>
        <end position="16"/>
    </location>
</feature>
<dbReference type="EMBL" id="LSMT01000004">
    <property type="protein sequence ID" value="PFX34436.1"/>
    <property type="molecule type" value="Genomic_DNA"/>
</dbReference>
<reference evidence="7" key="1">
    <citation type="journal article" date="2017" name="bioRxiv">
        <title>Comparative analysis of the genomes of Stylophora pistillata and Acropora digitifera provides evidence for extensive differences between species of corals.</title>
        <authorList>
            <person name="Voolstra C.R."/>
            <person name="Li Y."/>
            <person name="Liew Y.J."/>
            <person name="Baumgarten S."/>
            <person name="Zoccola D."/>
            <person name="Flot J.-F."/>
            <person name="Tambutte S."/>
            <person name="Allemand D."/>
            <person name="Aranda M."/>
        </authorList>
    </citation>
    <scope>NUCLEOTIDE SEQUENCE [LARGE SCALE GENOMIC DNA]</scope>
</reference>
<evidence type="ECO:0000313" key="7">
    <source>
        <dbReference type="Proteomes" id="UP000225706"/>
    </source>
</evidence>
<dbReference type="InterPro" id="IPR029000">
    <property type="entry name" value="Cyclophilin-like_dom_sf"/>
</dbReference>
<dbReference type="PANTHER" id="PTHR11071">
    <property type="entry name" value="PEPTIDYL-PROLYL CIS-TRANS ISOMERASE"/>
    <property type="match status" value="1"/>
</dbReference>
<organism evidence="6 7">
    <name type="scientific">Stylophora pistillata</name>
    <name type="common">Smooth cauliflower coral</name>
    <dbReference type="NCBI Taxonomy" id="50429"/>
    <lineage>
        <taxon>Eukaryota</taxon>
        <taxon>Metazoa</taxon>
        <taxon>Cnidaria</taxon>
        <taxon>Anthozoa</taxon>
        <taxon>Hexacorallia</taxon>
        <taxon>Scleractinia</taxon>
        <taxon>Astrocoeniina</taxon>
        <taxon>Pocilloporidae</taxon>
        <taxon>Stylophora</taxon>
    </lineage>
</organism>
<dbReference type="PANTHER" id="PTHR11071:SF561">
    <property type="entry name" value="PEPTIDYL-PROLYL CIS-TRANS ISOMERASE D-RELATED"/>
    <property type="match status" value="1"/>
</dbReference>
<dbReference type="PROSITE" id="PS50072">
    <property type="entry name" value="CSA_PPIASE_2"/>
    <property type="match status" value="1"/>
</dbReference>
<accession>A0A2B4SYR2</accession>
<dbReference type="Pfam" id="PF00160">
    <property type="entry name" value="Pro_isomerase"/>
    <property type="match status" value="1"/>
</dbReference>
<dbReference type="FunFam" id="2.40.100.10:FF:000001">
    <property type="entry name" value="Peptidyl-prolyl cis-trans isomerase"/>
    <property type="match status" value="1"/>
</dbReference>
<protein>
    <recommendedName>
        <fullName evidence="4">Peptidyl-prolyl cis-trans isomerase</fullName>
        <shortName evidence="4">PPIase</shortName>
        <ecNumber evidence="4">5.2.1.8</ecNumber>
    </recommendedName>
</protein>
<evidence type="ECO:0000313" key="6">
    <source>
        <dbReference type="EMBL" id="PFX34436.1"/>
    </source>
</evidence>
<evidence type="ECO:0000256" key="2">
    <source>
        <dbReference type="ARBA" id="ARBA00023110"/>
    </source>
</evidence>
<dbReference type="GO" id="GO:0016018">
    <property type="term" value="F:cyclosporin A binding"/>
    <property type="evidence" value="ECO:0007669"/>
    <property type="project" value="TreeGrafter"/>
</dbReference>
<dbReference type="AlphaFoldDB" id="A0A2B4SYR2"/>
<gene>
    <name evidence="6" type="primary">Ppib</name>
    <name evidence="6" type="ORF">AWC38_SpisGene567</name>
</gene>
<evidence type="ECO:0000259" key="5">
    <source>
        <dbReference type="PROSITE" id="PS50072"/>
    </source>
</evidence>
<dbReference type="InterPro" id="IPR024936">
    <property type="entry name" value="Cyclophilin-type_PPIase"/>
</dbReference>
<dbReference type="OrthoDB" id="193499at2759"/>
<dbReference type="GO" id="GO:0006457">
    <property type="term" value="P:protein folding"/>
    <property type="evidence" value="ECO:0007669"/>
    <property type="project" value="InterPro"/>
</dbReference>
<keyword evidence="2 4" id="KW-0697">Rotamase</keyword>
<comment type="similarity">
    <text evidence="4">Belongs to the cyclophilin-type PPIase family.</text>
</comment>
<dbReference type="InterPro" id="IPR020892">
    <property type="entry name" value="Cyclophilin-type_PPIase_CS"/>
</dbReference>
<dbReference type="STRING" id="50429.A0A2B4SYR2"/>